<dbReference type="Proteomes" id="UP000681722">
    <property type="component" value="Unassembled WGS sequence"/>
</dbReference>
<evidence type="ECO:0000259" key="3">
    <source>
        <dbReference type="Pfam" id="PF14432"/>
    </source>
</evidence>
<protein>
    <recommendedName>
        <fullName evidence="3">DYW domain-containing protein</fullName>
    </recommendedName>
</protein>
<feature type="repeat" description="PPR" evidence="2">
    <location>
        <begin position="378"/>
        <end position="412"/>
    </location>
</feature>
<dbReference type="PROSITE" id="PS51375">
    <property type="entry name" value="PPR"/>
    <property type="match status" value="4"/>
</dbReference>
<dbReference type="InterPro" id="IPR032867">
    <property type="entry name" value="DYW_dom"/>
</dbReference>
<dbReference type="OrthoDB" id="185373at2759"/>
<evidence type="ECO:0000256" key="1">
    <source>
        <dbReference type="ARBA" id="ARBA00022737"/>
    </source>
</evidence>
<keyword evidence="6" id="KW-1185">Reference proteome</keyword>
<comment type="caution">
    <text evidence="4">The sequence shown here is derived from an EMBL/GenBank/DDBJ whole genome shotgun (WGS) entry which is preliminary data.</text>
</comment>
<dbReference type="PANTHER" id="PTHR47926">
    <property type="entry name" value="PENTATRICOPEPTIDE REPEAT-CONTAINING PROTEIN"/>
    <property type="match status" value="1"/>
</dbReference>
<name>A0A814A8Y7_9BILA</name>
<dbReference type="EMBL" id="CAJOBC010001668">
    <property type="protein sequence ID" value="CAF3691978.1"/>
    <property type="molecule type" value="Genomic_DNA"/>
</dbReference>
<sequence>MPMRTLHLGDKMKQENIEFDTVSYVLVISACAQIGGHKGLEMGKYYHEQMKKYGTKWNDDIILQNTLIDLYGRSGDTDTAEKIFHEMNKRNTSTYNVLMKCYNVNKMPMQTLHLANKMEQENIRFDIVSYVLIISACAQTGGHKGLETGKYYHEQMKKDDTKWNDDIILQNTLIDLYGRSGDTDTAEKIFHEMNKRNTSTYNVLMKCYNVNKMPIQTLHLANKMEQENIRFDIVSYVLVISACAQTGGHKGLETGKYYHEQMQKYGGKWNDDIVVKGALIDLYGRSGDIKMAEKIFHEMNKRGTTICNVLMKCYNVNKMPMQTLHLANKMEQENIRFDVVSYVLIISACTQIGSHKGLEMGKYYHEQMKKDGAKWNDDIILQNTLIDLYGRSGDTDTAEKIFHEMNKRNTSTYNVLMKCYNVNEMPMETLHLADKMKQQKLELSAVSYTLAVNACAQLGLTKLVKDLYEETRAKYKNYLMVESAFVDAFSKCGDIGMAKTIFRNMKEYDVVAVTAMINGFGLNGHGLEAIDLFHKMTHELGLVPDEQTYVCAINSCSHSGLISEAKTIFRSIDHKNEQIYTAMVDTLARMFLFDEAQYLIEQYEEKNKPYLPMYMALLSGARKDRNSSRAQDIYDRMRSLDVTDKNSLAAAAVLLANTYAGQGYYNESIQIKDEMIRDGLKKVMGLSWTTVNGLVHYFKAHDRRHPRSDEIYKKVDELAEEAKKDGYEYDRRWVMRGSDSRESDELLLCGHSEKLAIAFNFVASLSRPVERIQVVKNLRVCGDCHEFTKRISKLRKCEIIVRDRHRIHHFRGGNCSCSDYF</sequence>
<feature type="repeat" description="PPR" evidence="2">
    <location>
        <begin position="272"/>
        <end position="306"/>
    </location>
</feature>
<gene>
    <name evidence="4" type="ORF">GPM918_LOCUS9138</name>
    <name evidence="5" type="ORF">SRO942_LOCUS9139</name>
</gene>
<dbReference type="PROSITE" id="PS51257">
    <property type="entry name" value="PROKAR_LIPOPROTEIN"/>
    <property type="match status" value="1"/>
</dbReference>
<dbReference type="EMBL" id="CAJNOQ010001668">
    <property type="protein sequence ID" value="CAF0910843.1"/>
    <property type="molecule type" value="Genomic_DNA"/>
</dbReference>
<dbReference type="Proteomes" id="UP000663829">
    <property type="component" value="Unassembled WGS sequence"/>
</dbReference>
<feature type="domain" description="DYW" evidence="3">
    <location>
        <begin position="726"/>
        <end position="821"/>
    </location>
</feature>
<feature type="repeat" description="PPR" evidence="2">
    <location>
        <begin position="166"/>
        <end position="200"/>
    </location>
</feature>
<dbReference type="AlphaFoldDB" id="A0A814A8Y7"/>
<dbReference type="InterPro" id="IPR011990">
    <property type="entry name" value="TPR-like_helical_dom_sf"/>
</dbReference>
<dbReference type="GO" id="GO:0048731">
    <property type="term" value="P:system development"/>
    <property type="evidence" value="ECO:0007669"/>
    <property type="project" value="UniProtKB-ARBA"/>
</dbReference>
<accession>A0A814A8Y7</accession>
<evidence type="ECO:0000256" key="2">
    <source>
        <dbReference type="PROSITE-ProRule" id="PRU00708"/>
    </source>
</evidence>
<dbReference type="Gene3D" id="1.25.40.10">
    <property type="entry name" value="Tetratricopeptide repeat domain"/>
    <property type="match status" value="6"/>
</dbReference>
<evidence type="ECO:0000313" key="6">
    <source>
        <dbReference type="Proteomes" id="UP000663829"/>
    </source>
</evidence>
<dbReference type="NCBIfam" id="TIGR00756">
    <property type="entry name" value="PPR"/>
    <property type="match status" value="5"/>
</dbReference>
<dbReference type="GO" id="GO:0008270">
    <property type="term" value="F:zinc ion binding"/>
    <property type="evidence" value="ECO:0007669"/>
    <property type="project" value="InterPro"/>
</dbReference>
<dbReference type="Pfam" id="PF01535">
    <property type="entry name" value="PPR"/>
    <property type="match status" value="6"/>
</dbReference>
<dbReference type="GO" id="GO:0003723">
    <property type="term" value="F:RNA binding"/>
    <property type="evidence" value="ECO:0007669"/>
    <property type="project" value="InterPro"/>
</dbReference>
<proteinExistence type="predicted"/>
<dbReference type="FunFam" id="1.25.40.10:FF:000158">
    <property type="entry name" value="pentatricopeptide repeat-containing protein At2g33680"/>
    <property type="match status" value="1"/>
</dbReference>
<dbReference type="Pfam" id="PF13812">
    <property type="entry name" value="PPR_3"/>
    <property type="match status" value="2"/>
</dbReference>
<evidence type="ECO:0000313" key="5">
    <source>
        <dbReference type="EMBL" id="CAF3691978.1"/>
    </source>
</evidence>
<keyword evidence="1" id="KW-0677">Repeat</keyword>
<dbReference type="InterPro" id="IPR046960">
    <property type="entry name" value="PPR_At4g14850-like_plant"/>
</dbReference>
<organism evidence="4 6">
    <name type="scientific">Didymodactylos carnosus</name>
    <dbReference type="NCBI Taxonomy" id="1234261"/>
    <lineage>
        <taxon>Eukaryota</taxon>
        <taxon>Metazoa</taxon>
        <taxon>Spiralia</taxon>
        <taxon>Gnathifera</taxon>
        <taxon>Rotifera</taxon>
        <taxon>Eurotatoria</taxon>
        <taxon>Bdelloidea</taxon>
        <taxon>Philodinida</taxon>
        <taxon>Philodinidae</taxon>
        <taxon>Didymodactylos</taxon>
    </lineage>
</organism>
<dbReference type="GO" id="GO:0009451">
    <property type="term" value="P:RNA modification"/>
    <property type="evidence" value="ECO:0007669"/>
    <property type="project" value="InterPro"/>
</dbReference>
<dbReference type="Pfam" id="PF13041">
    <property type="entry name" value="PPR_2"/>
    <property type="match status" value="1"/>
</dbReference>
<reference evidence="4" key="1">
    <citation type="submission" date="2021-02" db="EMBL/GenBank/DDBJ databases">
        <authorList>
            <person name="Nowell W R."/>
        </authorList>
    </citation>
    <scope>NUCLEOTIDE SEQUENCE</scope>
</reference>
<feature type="repeat" description="PPR" evidence="2">
    <location>
        <begin position="60"/>
        <end position="94"/>
    </location>
</feature>
<evidence type="ECO:0000313" key="4">
    <source>
        <dbReference type="EMBL" id="CAF0910843.1"/>
    </source>
</evidence>
<dbReference type="PANTHER" id="PTHR47926:SF347">
    <property type="entry name" value="PENTATRICOPEPTIDE REPEAT-CONTAINING PROTEIN"/>
    <property type="match status" value="1"/>
</dbReference>
<dbReference type="InterPro" id="IPR002885">
    <property type="entry name" value="PPR_rpt"/>
</dbReference>
<dbReference type="Pfam" id="PF14432">
    <property type="entry name" value="DYW_deaminase"/>
    <property type="match status" value="1"/>
</dbReference>